<sequence>MERYELVEGTSSKFWEVFVSGVSLKIRYGRIGTQGQSKDKDFSTAEDAEKEKKKLVKEKTGKGYSRVADSDAPTPSAPADTSPETSKDKTPATPLPAEAASEAASPPPVAKPVVDTDREEILSRLIGSALPTRSRRFAVADPVKVWAKLRSYVALIKDNAQDERLEAWNWLDAKIQEAGEAGESLGVSTAAEVREWAEKIEQASKYLTVYLGESQKKTSASLVCLDYFFEFLSAKRGMPFVVEAMLPLVGIDPSNRRGYEASSLSSPRELALRDYITAASDQDYEAIITMLTEASQTETDWRRKAAFAFMLGDDRDVAHELTPLAVLSAAQDAGEDVGAILAMVPLVLDAQPSAAARWRTKRSYFIFFMYYDLTLDDILATAIKTARHYQESALPTLEWLLHYGYEGQRTEIARVILATGESGALAKLLPFIHEKWIRPAVDQASEEDPAFMFGQYLATLSAGSNEPVIRARAMDFVKQYQKETLESWATEPRWKTQLQKLLDVHDVARAPTEALPVVLRDPPWRKKKKAVDDTVIELSPLETPFRYLREGPPPEEYHWRIRHARIVSTTEELIDAIREFESKDVSDWKKVPRSMAVPQKGDDLEDVLAFVSRRVSEFQDYYRAGYYDWDKLIGGIEKQFDSLSLTLWGQPKVLPSYYMGDICPRMIDRFGERALPGLIRNLESDPIGMLQHVKDVDFAGIAPLAARALLKLKKARIPAMQWLRLYRRTAITRLLPEATSKPGPSRDAAEHTLRWMVTDRADARDEILEIAKLYEPQSPDVMKAIWEVLDRDPYARFPARIAKLPAWFNPGALTRPVLKDGGALPDEALAAIAEMLSFSTPEAIYAGLDAVKEVTTPESLARFSWDLFGAWLAEGAPNKEGWALRGLGWLGDDECARQLTRLVRKWPGESAHQRAVTGLDVLADIGTDVALMNLNGIAEKLKFKGLQEKAREKIAAIAEARDLTPEELADRLAPDLDLDERGGLDLDFGPRRFRVGFDEFLKPWVKDETGKRLKDLPKPNKADDATLSAASVKTWAAVKKDARAVSSLQITRLENMLSTSRRVSPEVFWLFFASHPLIRHLSQRLVWGVYDDTDPQTAPTTLFRVGDDLAFTDAEDEPITLDLSAGATGLIGLVHPLHLPKGGLDAWGALFGDYEISQPFPQLGRETYELTQDEKQASTITRFADIEVEAARLRGMSPRGWDLGSVEDGGCISWLERPVRFTDGKVNTAMFGFDPGIFTGGGDWEEKFQKLQHITLYRPYSQPGSDTRTFGELDPVTASEMLRGLSLLAATAAK</sequence>
<dbReference type="SUPFAM" id="SSF142921">
    <property type="entry name" value="WGR domain-like"/>
    <property type="match status" value="1"/>
</dbReference>
<gene>
    <name evidence="4" type="ORF">CPJ18_10975</name>
    <name evidence="3" type="ORF">RMS29_23915</name>
</gene>
<dbReference type="SMART" id="SM00773">
    <property type="entry name" value="WGR"/>
    <property type="match status" value="1"/>
</dbReference>
<evidence type="ECO:0000259" key="2">
    <source>
        <dbReference type="PROSITE" id="PS51977"/>
    </source>
</evidence>
<proteinExistence type="predicted"/>
<dbReference type="InterPro" id="IPR025406">
    <property type="entry name" value="DUF4132"/>
</dbReference>
<accession>A0AAE5VPQ0</accession>
<reference evidence="3 6" key="2">
    <citation type="journal article" date="2023" name="Phytobiomes J">
        <title>Deciphering the key players within the bacterial microbiota associated with aerial crown gall tumors on rhododendron: Insights into the gallobiome.</title>
        <authorList>
            <person name="Kuzmanovic N."/>
            <person name="Nesme J."/>
            <person name="Wolf J."/>
            <person name="Neumann-Schaal M."/>
            <person name="Petersen J."/>
            <person name="Fernandez-Gnecco G."/>
            <person name="Sproeer C."/>
            <person name="Bunk B."/>
            <person name="Overmann J."/>
            <person name="Sorensen S.J."/>
            <person name="Idczak E."/>
            <person name="Smalla K."/>
        </authorList>
    </citation>
    <scope>NUCLEOTIDE SEQUENCE [LARGE SCALE GENOMIC DNA]</scope>
    <source>
        <strain evidence="3">Rho-14.1</strain>
        <strain evidence="6">rho-14.1</strain>
    </source>
</reference>
<evidence type="ECO:0000313" key="5">
    <source>
        <dbReference type="Proteomes" id="UP000237447"/>
    </source>
</evidence>
<evidence type="ECO:0000313" key="3">
    <source>
        <dbReference type="EMBL" id="MDX8332264.1"/>
    </source>
</evidence>
<feature type="compositionally biased region" description="Basic and acidic residues" evidence="1">
    <location>
        <begin position="37"/>
        <end position="61"/>
    </location>
</feature>
<reference evidence="4 5" key="1">
    <citation type="journal article" date="2018" name="Syst. Appl. Microbiol.">
        <title>Agrobacterium rosae sp. nov., isolated from galls on different agricultural crops.</title>
        <authorList>
            <person name="Kuzmanovic N."/>
            <person name="Pulawska J."/>
            <person name="Smalla K."/>
            <person name="Nesme X."/>
        </authorList>
    </citation>
    <scope>NUCLEOTIDE SEQUENCE [LARGE SCALE GENOMIC DNA]</scope>
    <source>
        <strain evidence="4 5">NCPPB 1650</strain>
    </source>
</reference>
<dbReference type="Proteomes" id="UP001277561">
    <property type="component" value="Unassembled WGS sequence"/>
</dbReference>
<dbReference type="EMBL" id="JAVRAD010000015">
    <property type="protein sequence ID" value="MDX8332264.1"/>
    <property type="molecule type" value="Genomic_DNA"/>
</dbReference>
<dbReference type="Proteomes" id="UP000237447">
    <property type="component" value="Unassembled WGS sequence"/>
</dbReference>
<dbReference type="PROSITE" id="PS51977">
    <property type="entry name" value="WGR"/>
    <property type="match status" value="1"/>
</dbReference>
<feature type="domain" description="WGR" evidence="2">
    <location>
        <begin position="1"/>
        <end position="78"/>
    </location>
</feature>
<dbReference type="InterPro" id="IPR008893">
    <property type="entry name" value="WGR_domain"/>
</dbReference>
<dbReference type="EMBL" id="NXEJ01000005">
    <property type="protein sequence ID" value="POO51979.1"/>
    <property type="molecule type" value="Genomic_DNA"/>
</dbReference>
<dbReference type="Pfam" id="PF13569">
    <property type="entry name" value="DUF4132"/>
    <property type="match status" value="1"/>
</dbReference>
<comment type="caution">
    <text evidence="4">The sequence shown here is derived from an EMBL/GenBank/DDBJ whole genome shotgun (WGS) entry which is preliminary data.</text>
</comment>
<protein>
    <submittedName>
        <fullName evidence="3">DUF4132 domain-containing protein</fullName>
    </submittedName>
    <submittedName>
        <fullName evidence="4">Dihydrolipoamide acetyltransferase</fullName>
    </submittedName>
</protein>
<evidence type="ECO:0000313" key="6">
    <source>
        <dbReference type="Proteomes" id="UP001277561"/>
    </source>
</evidence>
<dbReference type="GeneID" id="86879865"/>
<dbReference type="InterPro" id="IPR036930">
    <property type="entry name" value="WGR_dom_sf"/>
</dbReference>
<keyword evidence="6" id="KW-1185">Reference proteome</keyword>
<evidence type="ECO:0000313" key="4">
    <source>
        <dbReference type="EMBL" id="POO51979.1"/>
    </source>
</evidence>
<name>A0AAE5VPQ0_9HYPH</name>
<feature type="region of interest" description="Disordered" evidence="1">
    <location>
        <begin position="33"/>
        <end position="114"/>
    </location>
</feature>
<evidence type="ECO:0000256" key="1">
    <source>
        <dbReference type="SAM" id="MobiDB-lite"/>
    </source>
</evidence>
<feature type="compositionally biased region" description="Low complexity" evidence="1">
    <location>
        <begin position="70"/>
        <end position="84"/>
    </location>
</feature>
<dbReference type="Pfam" id="PF05406">
    <property type="entry name" value="WGR"/>
    <property type="match status" value="1"/>
</dbReference>
<dbReference type="Gene3D" id="2.20.140.10">
    <property type="entry name" value="WGR domain"/>
    <property type="match status" value="1"/>
</dbReference>
<dbReference type="RefSeq" id="WP_103658227.1">
    <property type="nucleotide sequence ID" value="NZ_CP192765.1"/>
</dbReference>
<feature type="compositionally biased region" description="Low complexity" evidence="1">
    <location>
        <begin position="91"/>
        <end position="104"/>
    </location>
</feature>
<dbReference type="InterPro" id="IPR049809">
    <property type="entry name" value="YehF/YfeS-like_WGR"/>
</dbReference>
<organism evidence="4 5">
    <name type="scientific">Agrobacterium rosae</name>
    <dbReference type="NCBI Taxonomy" id="1972867"/>
    <lineage>
        <taxon>Bacteria</taxon>
        <taxon>Pseudomonadati</taxon>
        <taxon>Pseudomonadota</taxon>
        <taxon>Alphaproteobacteria</taxon>
        <taxon>Hyphomicrobiales</taxon>
        <taxon>Rhizobiaceae</taxon>
        <taxon>Rhizobium/Agrobacterium group</taxon>
        <taxon>Agrobacterium</taxon>
    </lineage>
</organism>
<dbReference type="CDD" id="cd07996">
    <property type="entry name" value="WGR_MMR_like"/>
    <property type="match status" value="1"/>
</dbReference>